<feature type="transmembrane region" description="Helical" evidence="6">
    <location>
        <begin position="394"/>
        <end position="419"/>
    </location>
</feature>
<feature type="transmembrane region" description="Helical" evidence="6">
    <location>
        <begin position="283"/>
        <end position="305"/>
    </location>
</feature>
<keyword evidence="2 6" id="KW-0812">Transmembrane</keyword>
<dbReference type="GO" id="GO:0022857">
    <property type="term" value="F:transmembrane transporter activity"/>
    <property type="evidence" value="ECO:0007669"/>
    <property type="project" value="InterPro"/>
</dbReference>
<evidence type="ECO:0000256" key="2">
    <source>
        <dbReference type="ARBA" id="ARBA00022692"/>
    </source>
</evidence>
<name>A0A1V6PMA7_PENDC</name>
<feature type="transmembrane region" description="Helical" evidence="6">
    <location>
        <begin position="75"/>
        <end position="92"/>
    </location>
</feature>
<feature type="compositionally biased region" description="Basic and acidic residues" evidence="5">
    <location>
        <begin position="504"/>
        <end position="529"/>
    </location>
</feature>
<evidence type="ECO:0000313" key="7">
    <source>
        <dbReference type="EMBL" id="OQD78149.1"/>
    </source>
</evidence>
<dbReference type="InterPro" id="IPR036259">
    <property type="entry name" value="MFS_trans_sf"/>
</dbReference>
<organism evidence="7 8">
    <name type="scientific">Penicillium decumbens</name>
    <dbReference type="NCBI Taxonomy" id="69771"/>
    <lineage>
        <taxon>Eukaryota</taxon>
        <taxon>Fungi</taxon>
        <taxon>Dikarya</taxon>
        <taxon>Ascomycota</taxon>
        <taxon>Pezizomycotina</taxon>
        <taxon>Eurotiomycetes</taxon>
        <taxon>Eurotiomycetidae</taxon>
        <taxon>Eurotiales</taxon>
        <taxon>Aspergillaceae</taxon>
        <taxon>Penicillium</taxon>
    </lineage>
</organism>
<keyword evidence="8" id="KW-1185">Reference proteome</keyword>
<dbReference type="CDD" id="cd06178">
    <property type="entry name" value="MFS_unc93-like"/>
    <property type="match status" value="1"/>
</dbReference>
<feature type="transmembrane region" description="Helical" evidence="6">
    <location>
        <begin position="457"/>
        <end position="481"/>
    </location>
</feature>
<feature type="transmembrane region" description="Helical" evidence="6">
    <location>
        <begin position="162"/>
        <end position="185"/>
    </location>
</feature>
<keyword evidence="4 6" id="KW-0472">Membrane</keyword>
<feature type="transmembrane region" description="Helical" evidence="6">
    <location>
        <begin position="135"/>
        <end position="156"/>
    </location>
</feature>
<feature type="region of interest" description="Disordered" evidence="5">
    <location>
        <begin position="499"/>
        <end position="529"/>
    </location>
</feature>
<dbReference type="EMBL" id="MDYL01000001">
    <property type="protein sequence ID" value="OQD78149.1"/>
    <property type="molecule type" value="Genomic_DNA"/>
</dbReference>
<keyword evidence="3 6" id="KW-1133">Transmembrane helix</keyword>
<dbReference type="AlphaFoldDB" id="A0A1V6PMA7"/>
<evidence type="ECO:0000256" key="6">
    <source>
        <dbReference type="SAM" id="Phobius"/>
    </source>
</evidence>
<dbReference type="SUPFAM" id="SSF103473">
    <property type="entry name" value="MFS general substrate transporter"/>
    <property type="match status" value="1"/>
</dbReference>
<dbReference type="OMA" id="AYWFMGA"/>
<accession>A0A1V6PMA7</accession>
<dbReference type="Gene3D" id="1.20.1250.20">
    <property type="entry name" value="MFS general substrate transporter like domains"/>
    <property type="match status" value="1"/>
</dbReference>
<feature type="transmembrane region" description="Helical" evidence="6">
    <location>
        <begin position="112"/>
        <end position="128"/>
    </location>
</feature>
<evidence type="ECO:0000256" key="4">
    <source>
        <dbReference type="ARBA" id="ARBA00023136"/>
    </source>
</evidence>
<protein>
    <recommendedName>
        <fullName evidence="9">Major facilitator superfamily (MFS) profile domain-containing protein</fullName>
    </recommendedName>
</protein>
<comment type="caution">
    <text evidence="7">The sequence shown here is derived from an EMBL/GenBank/DDBJ whole genome shotgun (WGS) entry which is preliminary data.</text>
</comment>
<feature type="transmembrane region" description="Helical" evidence="6">
    <location>
        <begin position="355"/>
        <end position="374"/>
    </location>
</feature>
<evidence type="ECO:0000256" key="3">
    <source>
        <dbReference type="ARBA" id="ARBA00022989"/>
    </source>
</evidence>
<evidence type="ECO:0008006" key="9">
    <source>
        <dbReference type="Google" id="ProtNLM"/>
    </source>
</evidence>
<feature type="transmembrane region" description="Helical" evidence="6">
    <location>
        <begin position="325"/>
        <end position="343"/>
    </location>
</feature>
<dbReference type="Proteomes" id="UP000191522">
    <property type="component" value="Unassembled WGS sequence"/>
</dbReference>
<dbReference type="InterPro" id="IPR011701">
    <property type="entry name" value="MFS"/>
</dbReference>
<gene>
    <name evidence="7" type="ORF">PENDEC_c001G04304</name>
</gene>
<evidence type="ECO:0000256" key="5">
    <source>
        <dbReference type="SAM" id="MobiDB-lite"/>
    </source>
</evidence>
<feature type="transmembrane region" description="Helical" evidence="6">
    <location>
        <begin position="197"/>
        <end position="218"/>
    </location>
</feature>
<dbReference type="PANTHER" id="PTHR23294:SF54">
    <property type="entry name" value="DUF895 DOMAIN MEMBRANE PROTEIN (AFU_ORTHOLOGUE AFUA_8G04110)"/>
    <property type="match status" value="1"/>
</dbReference>
<evidence type="ECO:0000313" key="8">
    <source>
        <dbReference type="Proteomes" id="UP000191522"/>
    </source>
</evidence>
<dbReference type="OrthoDB" id="196103at2759"/>
<feature type="transmembrane region" description="Helical" evidence="6">
    <location>
        <begin position="230"/>
        <end position="250"/>
    </location>
</feature>
<dbReference type="GO" id="GO:0016020">
    <property type="term" value="C:membrane"/>
    <property type="evidence" value="ECO:0007669"/>
    <property type="project" value="UniProtKB-SubCell"/>
</dbReference>
<sequence length="529" mass="58720">MASLEPEQHLQQATESSGTGTPETSIAPEKNIYSAQDDLETAMDHAVVGKPWMYKPMIKIGKWESPWFASPETQLILVSFVCFLCPGMYNAVSGLGGGGQINATDVNNSNTALYSTFAVVGFFAGSIANRIGLRLTLSLGGFGYFLYVASLLSYNINQNAGFLIFAGALLGVCGGLLWCAQGAVMMSYPLEHEKGKYIAIFWIIFNLGGVIGSLIPLGENMHSTAGKVNNATYIAFLVLMAVGFALCWVLSDSKYIKRKDGSRVIVIKNPTWKSEFMGLWETLISDSYIVLMFPMFLASNWFYAYHFNAVNLAYFTVRTRALNSLLYWLMQMVGAFIFGQLLDMKWFSRPTRAKINFGILIAITLGIWGGGYAFQKTYTRETVKADTDFMDGHYIGPMFLYMFYGFYDASFQTCTYWYMGSLSNNARKLANFAGFYKGIQSAGAAGMWRLDAQKTPYMTEFASCWGLLLGSMLVASPIIFFKIKDSTDVQQDLHFSDETTADVLGDKPEDSYEMEKPQSPHHGDSKASV</sequence>
<dbReference type="Pfam" id="PF07690">
    <property type="entry name" value="MFS_1"/>
    <property type="match status" value="1"/>
</dbReference>
<feature type="compositionally biased region" description="Low complexity" evidence="5">
    <location>
        <begin position="14"/>
        <end position="25"/>
    </location>
</feature>
<proteinExistence type="predicted"/>
<dbReference type="PANTHER" id="PTHR23294">
    <property type="entry name" value="ET TRANSLATION PRODUCT-RELATED"/>
    <property type="match status" value="1"/>
</dbReference>
<comment type="subcellular location">
    <subcellularLocation>
        <location evidence="1">Membrane</location>
        <topology evidence="1">Multi-pass membrane protein</topology>
    </subcellularLocation>
</comment>
<dbReference type="InterPro" id="IPR051617">
    <property type="entry name" value="UNC-93-like_regulator"/>
</dbReference>
<feature type="region of interest" description="Disordered" evidence="5">
    <location>
        <begin position="1"/>
        <end position="28"/>
    </location>
</feature>
<reference evidence="8" key="1">
    <citation type="journal article" date="2017" name="Nat. Microbiol.">
        <title>Global analysis of biosynthetic gene clusters reveals vast potential of secondary metabolite production in Penicillium species.</title>
        <authorList>
            <person name="Nielsen J.C."/>
            <person name="Grijseels S."/>
            <person name="Prigent S."/>
            <person name="Ji B."/>
            <person name="Dainat J."/>
            <person name="Nielsen K.F."/>
            <person name="Frisvad J.C."/>
            <person name="Workman M."/>
            <person name="Nielsen J."/>
        </authorList>
    </citation>
    <scope>NUCLEOTIDE SEQUENCE [LARGE SCALE GENOMIC DNA]</scope>
    <source>
        <strain evidence="8">IBT 11843</strain>
    </source>
</reference>
<evidence type="ECO:0000256" key="1">
    <source>
        <dbReference type="ARBA" id="ARBA00004141"/>
    </source>
</evidence>